<evidence type="ECO:0000256" key="1">
    <source>
        <dbReference type="SAM" id="Phobius"/>
    </source>
</evidence>
<keyword evidence="1" id="KW-0812">Transmembrane</keyword>
<keyword evidence="3" id="KW-1185">Reference proteome</keyword>
<evidence type="ECO:0000313" key="3">
    <source>
        <dbReference type="Proteomes" id="UP000779070"/>
    </source>
</evidence>
<gene>
    <name evidence="2" type="ORF">JYA62_02920</name>
</gene>
<feature type="transmembrane region" description="Helical" evidence="1">
    <location>
        <begin position="128"/>
        <end position="151"/>
    </location>
</feature>
<dbReference type="RefSeq" id="WP_206368834.1">
    <property type="nucleotide sequence ID" value="NZ_CAWPTM010000101.1"/>
</dbReference>
<sequence>MPTEISAQRLANLSYLDLEMPKSTSKFEARKFDISQVPLKDQMNTVNHLDLAVTPAQSHYLSTHKTSTTESKQLIENSTRLYDQAQKAGVDVAKSTFFKELFNVAIAGIGLGLAIAATVFSGGLGVPLVAAAGVAFALAVSDAGCAAANWYSKAHGGEGLKMGADTISNLTYKLLEKMGMSDDRAQYWAKANSALLRLGLTIGTLYAGTVSVPSALGAAGSVISTTKLAKLGVGAAGDKALGFSLDNNKKGQEKADSELRAHKQKLKSQLTDEVMSVAMSMRTADMSTKLSGLSKKVSGLSDELSSAKQVRNELTHEIQGKDEQLHLASEKAKQQEQSQAILLAAQNAAKLREAMLREELAKKDQLLNDLKLKLEAFMNSGGAGEDVKKLSPVIV</sequence>
<organism evidence="2 3">
    <name type="scientific">Vibrio neptunius</name>
    <dbReference type="NCBI Taxonomy" id="170651"/>
    <lineage>
        <taxon>Bacteria</taxon>
        <taxon>Pseudomonadati</taxon>
        <taxon>Pseudomonadota</taxon>
        <taxon>Gammaproteobacteria</taxon>
        <taxon>Vibrionales</taxon>
        <taxon>Vibrionaceae</taxon>
        <taxon>Vibrio</taxon>
    </lineage>
</organism>
<dbReference type="Proteomes" id="UP000779070">
    <property type="component" value="Unassembled WGS sequence"/>
</dbReference>
<feature type="transmembrane region" description="Helical" evidence="1">
    <location>
        <begin position="101"/>
        <end position="122"/>
    </location>
</feature>
<comment type="caution">
    <text evidence="2">The sequence shown here is derived from an EMBL/GenBank/DDBJ whole genome shotgun (WGS) entry which is preliminary data.</text>
</comment>
<keyword evidence="1" id="KW-1133">Transmembrane helix</keyword>
<proteinExistence type="predicted"/>
<protein>
    <submittedName>
        <fullName evidence="2">Uncharacterized protein</fullName>
    </submittedName>
</protein>
<name>A0ABS3A151_9VIBR</name>
<evidence type="ECO:0000313" key="2">
    <source>
        <dbReference type="EMBL" id="MBN3576622.1"/>
    </source>
</evidence>
<dbReference type="EMBL" id="JAFHLB010000002">
    <property type="protein sequence ID" value="MBN3576622.1"/>
    <property type="molecule type" value="Genomic_DNA"/>
</dbReference>
<reference evidence="2 3" key="1">
    <citation type="submission" date="2021-02" db="EMBL/GenBank/DDBJ databases">
        <title>Draft Genome Sequences of 5 Vibrio neptunius Strains Isolated From of Bivalve Hatcheries.</title>
        <authorList>
            <person name="Galvis F."/>
            <person name="Barja J.L."/>
            <person name="Lemos M.L."/>
            <person name="Balado M."/>
        </authorList>
    </citation>
    <scope>NUCLEOTIDE SEQUENCE [LARGE SCALE GENOMIC DNA]</scope>
    <source>
        <strain evidence="2 3">PP-145.98</strain>
    </source>
</reference>
<accession>A0ABS3A151</accession>
<keyword evidence="1" id="KW-0472">Membrane</keyword>